<dbReference type="Proteomes" id="UP001221898">
    <property type="component" value="Unassembled WGS sequence"/>
</dbReference>
<organism evidence="2 3">
    <name type="scientific">Aldrovandia affinis</name>
    <dbReference type="NCBI Taxonomy" id="143900"/>
    <lineage>
        <taxon>Eukaryota</taxon>
        <taxon>Metazoa</taxon>
        <taxon>Chordata</taxon>
        <taxon>Craniata</taxon>
        <taxon>Vertebrata</taxon>
        <taxon>Euteleostomi</taxon>
        <taxon>Actinopterygii</taxon>
        <taxon>Neopterygii</taxon>
        <taxon>Teleostei</taxon>
        <taxon>Notacanthiformes</taxon>
        <taxon>Halosauridae</taxon>
        <taxon>Aldrovandia</taxon>
    </lineage>
</organism>
<keyword evidence="3" id="KW-1185">Reference proteome</keyword>
<accession>A0AAD7RHK9</accession>
<evidence type="ECO:0000313" key="3">
    <source>
        <dbReference type="Proteomes" id="UP001221898"/>
    </source>
</evidence>
<evidence type="ECO:0000256" key="1">
    <source>
        <dbReference type="SAM" id="MobiDB-lite"/>
    </source>
</evidence>
<evidence type="ECO:0000313" key="2">
    <source>
        <dbReference type="EMBL" id="KAJ8384303.1"/>
    </source>
</evidence>
<gene>
    <name evidence="2" type="ORF">AAFF_G00206600</name>
</gene>
<protein>
    <submittedName>
        <fullName evidence="2">Uncharacterized protein</fullName>
    </submittedName>
</protein>
<sequence>MVINRMGQPGPVNTTHNWEMNLFPQANSAGPGGAMMYDLLSGKQREADTAAGSSLSAEYTPPTGVPRPPSDRDRQTPTAPGEPAV</sequence>
<feature type="region of interest" description="Disordered" evidence="1">
    <location>
        <begin position="44"/>
        <end position="85"/>
    </location>
</feature>
<proteinExistence type="predicted"/>
<comment type="caution">
    <text evidence="2">The sequence shown here is derived from an EMBL/GenBank/DDBJ whole genome shotgun (WGS) entry which is preliminary data.</text>
</comment>
<dbReference type="AlphaFoldDB" id="A0AAD7RHK9"/>
<dbReference type="EMBL" id="JAINUG010000274">
    <property type="protein sequence ID" value="KAJ8384303.1"/>
    <property type="molecule type" value="Genomic_DNA"/>
</dbReference>
<reference evidence="2" key="1">
    <citation type="journal article" date="2023" name="Science">
        <title>Genome structures resolve the early diversification of teleost fishes.</title>
        <authorList>
            <person name="Parey E."/>
            <person name="Louis A."/>
            <person name="Montfort J."/>
            <person name="Bouchez O."/>
            <person name="Roques C."/>
            <person name="Iampietro C."/>
            <person name="Lluch J."/>
            <person name="Castinel A."/>
            <person name="Donnadieu C."/>
            <person name="Desvignes T."/>
            <person name="Floi Bucao C."/>
            <person name="Jouanno E."/>
            <person name="Wen M."/>
            <person name="Mejri S."/>
            <person name="Dirks R."/>
            <person name="Jansen H."/>
            <person name="Henkel C."/>
            <person name="Chen W.J."/>
            <person name="Zahm M."/>
            <person name="Cabau C."/>
            <person name="Klopp C."/>
            <person name="Thompson A.W."/>
            <person name="Robinson-Rechavi M."/>
            <person name="Braasch I."/>
            <person name="Lecointre G."/>
            <person name="Bobe J."/>
            <person name="Postlethwait J.H."/>
            <person name="Berthelot C."/>
            <person name="Roest Crollius H."/>
            <person name="Guiguen Y."/>
        </authorList>
    </citation>
    <scope>NUCLEOTIDE SEQUENCE</scope>
    <source>
        <strain evidence="2">NC1722</strain>
    </source>
</reference>
<name>A0AAD7RHK9_9TELE</name>